<dbReference type="PROSITE" id="PS51257">
    <property type="entry name" value="PROKAR_LIPOPROTEIN"/>
    <property type="match status" value="1"/>
</dbReference>
<keyword evidence="1" id="KW-0732">Signal</keyword>
<evidence type="ECO:0000313" key="3">
    <source>
        <dbReference type="Proteomes" id="UP000217033"/>
    </source>
</evidence>
<evidence type="ECO:0000256" key="1">
    <source>
        <dbReference type="SAM" id="SignalP"/>
    </source>
</evidence>
<sequence>MSFNKKRLLVSTVSLTTFASITVAISCSSIVPETKTKEPEKIEKPVPIQVPIIKKEGSEKPIKKDKSIQEIKINLDSKLSNVYLNSKNLSYLTFNKQVTKMLVDQEVKNLQPLVLRSKKQLIRFLNNWKNSLLNKFDTDEKTQRDLGLSKLKLTEMFDDFMKQIIKQFNSEYFDKNLIVIDFGNKYSALGQKSKYFFDTQIIIKNLVDIYPSNNKIIITYDVSDKKVDDNSELYSVFYSLNKKQFNLRNENYTVVKRSFDKKRQTPISKRALEVASYITQDLSRYPVENDYNNWIRNRLWENFASIVLHSKREFNTFVNEFAKFYRRRYKKDFPKSQMQNMMETYNDEYFKDNKLVLLSAYDYVSNNDLFNDFIENSYDLKLKGNELTFTIFKKDTRPTNDALTPQDHVVFENKSKDEGQLMHQADGRRQHTLFLKLPRNLISLNKKLKVIVEVENQNFYWSNY</sequence>
<name>A0ABX4H4W0_9BACT</name>
<protein>
    <recommendedName>
        <fullName evidence="4">Lipoprotein</fullName>
    </recommendedName>
</protein>
<reference evidence="2" key="1">
    <citation type="submission" date="2017-08" db="EMBL/GenBank/DDBJ databases">
        <authorList>
            <person name="Alvarez-Ponce D."/>
            <person name="Weitzman C.L."/>
            <person name="Tillett R.L."/>
            <person name="Sandmeier F.C."/>
            <person name="Tracy C.R."/>
        </authorList>
    </citation>
    <scope>NUCLEOTIDE SEQUENCE [LARGE SCALE GENOMIC DNA]</scope>
    <source>
        <strain evidence="2">PS6</strain>
    </source>
</reference>
<dbReference type="RefSeq" id="WP_084232175.1">
    <property type="nucleotide sequence ID" value="NZ_FWXE01000004.1"/>
</dbReference>
<dbReference type="Proteomes" id="UP000217033">
    <property type="component" value="Unassembled WGS sequence"/>
</dbReference>
<feature type="signal peptide" evidence="1">
    <location>
        <begin position="1"/>
        <end position="19"/>
    </location>
</feature>
<gene>
    <name evidence="2" type="ORF">CJF60_04280</name>
</gene>
<evidence type="ECO:0000313" key="2">
    <source>
        <dbReference type="EMBL" id="PAF54926.1"/>
    </source>
</evidence>
<proteinExistence type="predicted"/>
<evidence type="ECO:0008006" key="4">
    <source>
        <dbReference type="Google" id="ProtNLM"/>
    </source>
</evidence>
<feature type="chain" id="PRO_5045540187" description="Lipoprotein" evidence="1">
    <location>
        <begin position="20"/>
        <end position="464"/>
    </location>
</feature>
<accession>A0ABX4H4W0</accession>
<keyword evidence="3" id="KW-1185">Reference proteome</keyword>
<comment type="caution">
    <text evidence="2">The sequence shown here is derived from an EMBL/GenBank/DDBJ whole genome shotgun (WGS) entry which is preliminary data.</text>
</comment>
<organism evidence="2 3">
    <name type="scientific">Mycoplasmopsis agassizii</name>
    <dbReference type="NCBI Taxonomy" id="33922"/>
    <lineage>
        <taxon>Bacteria</taxon>
        <taxon>Bacillati</taxon>
        <taxon>Mycoplasmatota</taxon>
        <taxon>Mycoplasmoidales</taxon>
        <taxon>Metamycoplasmataceae</taxon>
        <taxon>Mycoplasmopsis</taxon>
    </lineage>
</organism>
<dbReference type="EMBL" id="NQMN01000002">
    <property type="protein sequence ID" value="PAF54926.1"/>
    <property type="molecule type" value="Genomic_DNA"/>
</dbReference>